<dbReference type="InterPro" id="IPR022134">
    <property type="entry name" value="DUF3667"/>
</dbReference>
<gene>
    <name evidence="2" type="ORF">GWK08_17820</name>
</gene>
<dbReference type="RefSeq" id="WP_163608604.1">
    <property type="nucleotide sequence ID" value="NZ_JAABOO010000004.1"/>
</dbReference>
<evidence type="ECO:0000313" key="2">
    <source>
        <dbReference type="EMBL" id="NER15317.1"/>
    </source>
</evidence>
<keyword evidence="1" id="KW-0472">Membrane</keyword>
<proteinExistence type="predicted"/>
<keyword evidence="1" id="KW-0812">Transmembrane</keyword>
<dbReference type="Proteomes" id="UP000468581">
    <property type="component" value="Unassembled WGS sequence"/>
</dbReference>
<name>A0A6P0UQZ8_9FLAO</name>
<feature type="transmembrane region" description="Helical" evidence="1">
    <location>
        <begin position="189"/>
        <end position="211"/>
    </location>
</feature>
<feature type="transmembrane region" description="Helical" evidence="1">
    <location>
        <begin position="161"/>
        <end position="183"/>
    </location>
</feature>
<evidence type="ECO:0000313" key="3">
    <source>
        <dbReference type="Proteomes" id="UP000468581"/>
    </source>
</evidence>
<keyword evidence="1" id="KW-1133">Transmembrane helix</keyword>
<dbReference type="EMBL" id="JAABOO010000004">
    <property type="protein sequence ID" value="NER15317.1"/>
    <property type="molecule type" value="Genomic_DNA"/>
</dbReference>
<reference evidence="2 3" key="1">
    <citation type="submission" date="2020-01" db="EMBL/GenBank/DDBJ databases">
        <title>Leptobacterium flavescens.</title>
        <authorList>
            <person name="Wang G."/>
        </authorList>
    </citation>
    <scope>NUCLEOTIDE SEQUENCE [LARGE SCALE GENOMIC DNA]</scope>
    <source>
        <strain evidence="2 3">KCTC 22160</strain>
    </source>
</reference>
<comment type="caution">
    <text evidence="2">The sequence shown here is derived from an EMBL/GenBank/DDBJ whole genome shotgun (WGS) entry which is preliminary data.</text>
</comment>
<dbReference type="Pfam" id="PF12412">
    <property type="entry name" value="DUF3667"/>
    <property type="match status" value="1"/>
</dbReference>
<accession>A0A6P0UQZ8</accession>
<keyword evidence="3" id="KW-1185">Reference proteome</keyword>
<feature type="transmembrane region" description="Helical" evidence="1">
    <location>
        <begin position="223"/>
        <end position="249"/>
    </location>
</feature>
<protein>
    <submittedName>
        <fullName evidence="2">DUF3667 domain-containing protein</fullName>
    </submittedName>
</protein>
<dbReference type="AlphaFoldDB" id="A0A6P0UQZ8"/>
<evidence type="ECO:0000256" key="1">
    <source>
        <dbReference type="SAM" id="Phobius"/>
    </source>
</evidence>
<feature type="transmembrane region" description="Helical" evidence="1">
    <location>
        <begin position="128"/>
        <end position="149"/>
    </location>
</feature>
<organism evidence="2 3">
    <name type="scientific">Leptobacterium flavescens</name>
    <dbReference type="NCBI Taxonomy" id="472055"/>
    <lineage>
        <taxon>Bacteria</taxon>
        <taxon>Pseudomonadati</taxon>
        <taxon>Bacteroidota</taxon>
        <taxon>Flavobacteriia</taxon>
        <taxon>Flavobacteriales</taxon>
        <taxon>Flavobacteriaceae</taxon>
        <taxon>Leptobacterium</taxon>
    </lineage>
</organism>
<feature type="transmembrane region" description="Helical" evidence="1">
    <location>
        <begin position="79"/>
        <end position="100"/>
    </location>
</feature>
<sequence>MNCKNCQTVIAETNDYCHDCGARVIRNRLTLKNLMTQLSEEFLNYDNRLLKTLIHLIKCPEVVIGSYVQGIRKRYMNPVSFFAISLTLSGLIGFITTNYFDNSVLYGPLDNGTNKEFQDKTFDFTTNYTSLITSVTIPFFAIISWIVFFNRKYNFTEHIILYLYTYSEYAIITFFGSLGILLIDPSLYGYHIMALILINFIYFCYVLIRVFKLNLIQFLIKTLFFLAIMVVIMILWFILLFALAVVGVIDLKLFVPQP</sequence>